<gene>
    <name evidence="1" type="ORF">AVEN_233015_1</name>
</gene>
<sequence>MAQSPRPARLAAIVTRLQISRSAARKVRKHVLNLPLLLKIDSKHGGDLGVPFETRRVSKWLDLFVGERGR</sequence>
<dbReference type="EMBL" id="BGPR01055941">
    <property type="protein sequence ID" value="GBO32489.1"/>
    <property type="molecule type" value="Genomic_DNA"/>
</dbReference>
<evidence type="ECO:0000313" key="1">
    <source>
        <dbReference type="EMBL" id="GBO32489.1"/>
    </source>
</evidence>
<proteinExistence type="predicted"/>
<dbReference type="Proteomes" id="UP000499080">
    <property type="component" value="Unassembled WGS sequence"/>
</dbReference>
<keyword evidence="2" id="KW-1185">Reference proteome</keyword>
<protein>
    <submittedName>
        <fullName evidence="1">Uncharacterized protein</fullName>
    </submittedName>
</protein>
<reference evidence="1 2" key="1">
    <citation type="journal article" date="2019" name="Sci. Rep.">
        <title>Orb-weaving spider Araneus ventricosus genome elucidates the spidroin gene catalogue.</title>
        <authorList>
            <person name="Kono N."/>
            <person name="Nakamura H."/>
            <person name="Ohtoshi R."/>
            <person name="Moran D.A.P."/>
            <person name="Shinohara A."/>
            <person name="Yoshida Y."/>
            <person name="Fujiwara M."/>
            <person name="Mori M."/>
            <person name="Tomita M."/>
            <person name="Arakawa K."/>
        </authorList>
    </citation>
    <scope>NUCLEOTIDE SEQUENCE [LARGE SCALE GENOMIC DNA]</scope>
</reference>
<accession>A0A4Y2W540</accession>
<comment type="caution">
    <text evidence="1">The sequence shown here is derived from an EMBL/GenBank/DDBJ whole genome shotgun (WGS) entry which is preliminary data.</text>
</comment>
<organism evidence="1 2">
    <name type="scientific">Araneus ventricosus</name>
    <name type="common">Orbweaver spider</name>
    <name type="synonym">Epeira ventricosa</name>
    <dbReference type="NCBI Taxonomy" id="182803"/>
    <lineage>
        <taxon>Eukaryota</taxon>
        <taxon>Metazoa</taxon>
        <taxon>Ecdysozoa</taxon>
        <taxon>Arthropoda</taxon>
        <taxon>Chelicerata</taxon>
        <taxon>Arachnida</taxon>
        <taxon>Araneae</taxon>
        <taxon>Araneomorphae</taxon>
        <taxon>Entelegynae</taxon>
        <taxon>Araneoidea</taxon>
        <taxon>Araneidae</taxon>
        <taxon>Araneus</taxon>
    </lineage>
</organism>
<name>A0A4Y2W540_ARAVE</name>
<dbReference type="AlphaFoldDB" id="A0A4Y2W540"/>
<evidence type="ECO:0000313" key="2">
    <source>
        <dbReference type="Proteomes" id="UP000499080"/>
    </source>
</evidence>